<gene>
    <name evidence="1" type="ORF">HanXRQr2_Chr09g0398841</name>
</gene>
<dbReference type="Proteomes" id="UP000215914">
    <property type="component" value="Unassembled WGS sequence"/>
</dbReference>
<evidence type="ECO:0000313" key="1">
    <source>
        <dbReference type="EMBL" id="KAF5791793.1"/>
    </source>
</evidence>
<organism evidence="1 2">
    <name type="scientific">Helianthus annuus</name>
    <name type="common">Common sunflower</name>
    <dbReference type="NCBI Taxonomy" id="4232"/>
    <lineage>
        <taxon>Eukaryota</taxon>
        <taxon>Viridiplantae</taxon>
        <taxon>Streptophyta</taxon>
        <taxon>Embryophyta</taxon>
        <taxon>Tracheophyta</taxon>
        <taxon>Spermatophyta</taxon>
        <taxon>Magnoliopsida</taxon>
        <taxon>eudicotyledons</taxon>
        <taxon>Gunneridae</taxon>
        <taxon>Pentapetalae</taxon>
        <taxon>asterids</taxon>
        <taxon>campanulids</taxon>
        <taxon>Asterales</taxon>
        <taxon>Asteraceae</taxon>
        <taxon>Asteroideae</taxon>
        <taxon>Heliantheae alliance</taxon>
        <taxon>Heliantheae</taxon>
        <taxon>Helianthus</taxon>
    </lineage>
</organism>
<keyword evidence="2" id="KW-1185">Reference proteome</keyword>
<dbReference type="Gramene" id="mRNA:HanXRQr2_Chr09g0398841">
    <property type="protein sequence ID" value="mRNA:HanXRQr2_Chr09g0398841"/>
    <property type="gene ID" value="HanXRQr2_Chr09g0398841"/>
</dbReference>
<protein>
    <submittedName>
        <fullName evidence="1">Uncharacterized protein</fullName>
    </submittedName>
</protein>
<dbReference type="AlphaFoldDB" id="A0A9K3I7B4"/>
<sequence>MTIYHGVLRHPPSSISSFSQQISKYRRALRYFLRALLYLELFIPHNFNGINSIHPPRNILWLTIKIKWPIRISVTVLEKVTHSIICSFRNFPTIFDNNI</sequence>
<comment type="caution">
    <text evidence="1">The sequence shown here is derived from an EMBL/GenBank/DDBJ whole genome shotgun (WGS) entry which is preliminary data.</text>
</comment>
<reference evidence="1" key="1">
    <citation type="journal article" date="2017" name="Nature">
        <title>The sunflower genome provides insights into oil metabolism, flowering and Asterid evolution.</title>
        <authorList>
            <person name="Badouin H."/>
            <person name="Gouzy J."/>
            <person name="Grassa C.J."/>
            <person name="Murat F."/>
            <person name="Staton S.E."/>
            <person name="Cottret L."/>
            <person name="Lelandais-Briere C."/>
            <person name="Owens G.L."/>
            <person name="Carrere S."/>
            <person name="Mayjonade B."/>
            <person name="Legrand L."/>
            <person name="Gill N."/>
            <person name="Kane N.C."/>
            <person name="Bowers J.E."/>
            <person name="Hubner S."/>
            <person name="Bellec A."/>
            <person name="Berard A."/>
            <person name="Berges H."/>
            <person name="Blanchet N."/>
            <person name="Boniface M.C."/>
            <person name="Brunel D."/>
            <person name="Catrice O."/>
            <person name="Chaidir N."/>
            <person name="Claudel C."/>
            <person name="Donnadieu C."/>
            <person name="Faraut T."/>
            <person name="Fievet G."/>
            <person name="Helmstetter N."/>
            <person name="King M."/>
            <person name="Knapp S.J."/>
            <person name="Lai Z."/>
            <person name="Le Paslier M.C."/>
            <person name="Lippi Y."/>
            <person name="Lorenzon L."/>
            <person name="Mandel J.R."/>
            <person name="Marage G."/>
            <person name="Marchand G."/>
            <person name="Marquand E."/>
            <person name="Bret-Mestries E."/>
            <person name="Morien E."/>
            <person name="Nambeesan S."/>
            <person name="Nguyen T."/>
            <person name="Pegot-Espagnet P."/>
            <person name="Pouilly N."/>
            <person name="Raftis F."/>
            <person name="Sallet E."/>
            <person name="Schiex T."/>
            <person name="Thomas J."/>
            <person name="Vandecasteele C."/>
            <person name="Vares D."/>
            <person name="Vear F."/>
            <person name="Vautrin S."/>
            <person name="Crespi M."/>
            <person name="Mangin B."/>
            <person name="Burke J.M."/>
            <person name="Salse J."/>
            <person name="Munos S."/>
            <person name="Vincourt P."/>
            <person name="Rieseberg L.H."/>
            <person name="Langlade N.B."/>
        </authorList>
    </citation>
    <scope>NUCLEOTIDE SEQUENCE</scope>
    <source>
        <tissue evidence="1">Leaves</tissue>
    </source>
</reference>
<reference evidence="1" key="2">
    <citation type="submission" date="2020-06" db="EMBL/GenBank/DDBJ databases">
        <title>Helianthus annuus Genome sequencing and assembly Release 2.</title>
        <authorList>
            <person name="Gouzy J."/>
            <person name="Langlade N."/>
            <person name="Munos S."/>
        </authorList>
    </citation>
    <scope>NUCLEOTIDE SEQUENCE</scope>
    <source>
        <tissue evidence="1">Leaves</tissue>
    </source>
</reference>
<dbReference type="EMBL" id="MNCJ02000324">
    <property type="protein sequence ID" value="KAF5791793.1"/>
    <property type="molecule type" value="Genomic_DNA"/>
</dbReference>
<accession>A0A9K3I7B4</accession>
<proteinExistence type="predicted"/>
<name>A0A9K3I7B4_HELAN</name>
<evidence type="ECO:0000313" key="2">
    <source>
        <dbReference type="Proteomes" id="UP000215914"/>
    </source>
</evidence>